<organism evidence="2 3">
    <name type="scientific">Caerostris extrusa</name>
    <name type="common">Bark spider</name>
    <name type="synonym">Caerostris bankana</name>
    <dbReference type="NCBI Taxonomy" id="172846"/>
    <lineage>
        <taxon>Eukaryota</taxon>
        <taxon>Metazoa</taxon>
        <taxon>Ecdysozoa</taxon>
        <taxon>Arthropoda</taxon>
        <taxon>Chelicerata</taxon>
        <taxon>Arachnida</taxon>
        <taxon>Araneae</taxon>
        <taxon>Araneomorphae</taxon>
        <taxon>Entelegynae</taxon>
        <taxon>Araneoidea</taxon>
        <taxon>Araneidae</taxon>
        <taxon>Caerostris</taxon>
    </lineage>
</organism>
<accession>A0AAV4RYI8</accession>
<dbReference type="EMBL" id="BPLR01008557">
    <property type="protein sequence ID" value="GIY25547.1"/>
    <property type="molecule type" value="Genomic_DNA"/>
</dbReference>
<proteinExistence type="predicted"/>
<keyword evidence="3" id="KW-1185">Reference proteome</keyword>
<dbReference type="Proteomes" id="UP001054945">
    <property type="component" value="Unassembled WGS sequence"/>
</dbReference>
<gene>
    <name evidence="2" type="ORF">CEXT_179071</name>
</gene>
<dbReference type="AlphaFoldDB" id="A0AAV4RYI8"/>
<sequence>MGIERATENEKGLGERKMSREIGHWMVVKGRGETRNGANRSLSVLLQLIRGLERDASEDRYLGHEEWTAPNPSDKSGLCCQKLG</sequence>
<evidence type="ECO:0000313" key="2">
    <source>
        <dbReference type="EMBL" id="GIY25547.1"/>
    </source>
</evidence>
<feature type="region of interest" description="Disordered" evidence="1">
    <location>
        <begin position="63"/>
        <end position="84"/>
    </location>
</feature>
<evidence type="ECO:0000313" key="3">
    <source>
        <dbReference type="Proteomes" id="UP001054945"/>
    </source>
</evidence>
<protein>
    <submittedName>
        <fullName evidence="2">Uncharacterized protein</fullName>
    </submittedName>
</protein>
<comment type="caution">
    <text evidence="2">The sequence shown here is derived from an EMBL/GenBank/DDBJ whole genome shotgun (WGS) entry which is preliminary data.</text>
</comment>
<evidence type="ECO:0000256" key="1">
    <source>
        <dbReference type="SAM" id="MobiDB-lite"/>
    </source>
</evidence>
<name>A0AAV4RYI8_CAEEX</name>
<reference evidence="2 3" key="1">
    <citation type="submission" date="2021-06" db="EMBL/GenBank/DDBJ databases">
        <title>Caerostris extrusa draft genome.</title>
        <authorList>
            <person name="Kono N."/>
            <person name="Arakawa K."/>
        </authorList>
    </citation>
    <scope>NUCLEOTIDE SEQUENCE [LARGE SCALE GENOMIC DNA]</scope>
</reference>